<feature type="transmembrane region" description="Helical" evidence="6">
    <location>
        <begin position="324"/>
        <end position="342"/>
    </location>
</feature>
<feature type="transmembrane region" description="Helical" evidence="6">
    <location>
        <begin position="297"/>
        <end position="318"/>
    </location>
</feature>
<feature type="transmembrane region" description="Helical" evidence="6">
    <location>
        <begin position="84"/>
        <end position="107"/>
    </location>
</feature>
<evidence type="ECO:0000256" key="5">
    <source>
        <dbReference type="SAM" id="MobiDB-lite"/>
    </source>
</evidence>
<comment type="subcellular location">
    <subcellularLocation>
        <location evidence="1">Membrane</location>
        <topology evidence="1">Multi-pass membrane protein</topology>
    </subcellularLocation>
</comment>
<feature type="transmembrane region" description="Helical" evidence="6">
    <location>
        <begin position="21"/>
        <end position="40"/>
    </location>
</feature>
<feature type="transmembrane region" description="Helical" evidence="6">
    <location>
        <begin position="52"/>
        <end position="72"/>
    </location>
</feature>
<dbReference type="AlphaFoldDB" id="A0A7S3B0B8"/>
<gene>
    <name evidence="7" type="ORF">HERI1096_LOCUS19278</name>
</gene>
<reference evidence="7" key="1">
    <citation type="submission" date="2021-01" db="EMBL/GenBank/DDBJ databases">
        <authorList>
            <person name="Corre E."/>
            <person name="Pelletier E."/>
            <person name="Niang G."/>
            <person name="Scheremetjew M."/>
            <person name="Finn R."/>
            <person name="Kale V."/>
            <person name="Holt S."/>
            <person name="Cochrane G."/>
            <person name="Meng A."/>
            <person name="Brown T."/>
            <person name="Cohen L."/>
        </authorList>
    </citation>
    <scope>NUCLEOTIDE SEQUENCE</scope>
    <source>
        <strain evidence="7">CCMP281</strain>
    </source>
</reference>
<evidence type="ECO:0000256" key="6">
    <source>
        <dbReference type="SAM" id="Phobius"/>
    </source>
</evidence>
<name>A0A7S3B0B8_9EUKA</name>
<keyword evidence="3 6" id="KW-1133">Transmembrane helix</keyword>
<feature type="compositionally biased region" description="Low complexity" evidence="5">
    <location>
        <begin position="359"/>
        <end position="373"/>
    </location>
</feature>
<evidence type="ECO:0000313" key="7">
    <source>
        <dbReference type="EMBL" id="CAE0118579.1"/>
    </source>
</evidence>
<dbReference type="EMBL" id="HBHX01034791">
    <property type="protein sequence ID" value="CAE0118579.1"/>
    <property type="molecule type" value="Transcribed_RNA"/>
</dbReference>
<feature type="transmembrane region" description="Helical" evidence="6">
    <location>
        <begin position="198"/>
        <end position="217"/>
    </location>
</feature>
<evidence type="ECO:0008006" key="8">
    <source>
        <dbReference type="Google" id="ProtNLM"/>
    </source>
</evidence>
<keyword evidence="4 6" id="KW-0472">Membrane</keyword>
<evidence type="ECO:0000256" key="2">
    <source>
        <dbReference type="ARBA" id="ARBA00022692"/>
    </source>
</evidence>
<dbReference type="PANTHER" id="PTHR11132">
    <property type="entry name" value="SOLUTE CARRIER FAMILY 35"/>
    <property type="match status" value="1"/>
</dbReference>
<sequence length="373" mass="39520">MMVGDNRLPYRHMERVTWEATLGYGSIAMLITIAAVKTVLTKLIFVHVPTPIAYSLLSAVVTALLLVPSLAVRGFGILRREMMVRFMLVCVAVAVDLGMNNIAIWLLPLALQQAIASTIPGVTVVLESIVRRRRKSLGTYLVIGVLCGGAVLSHLGTRLDSGGAEGGSGEIALGSGEVAGGEGARGAGYVSAEGERRLLGECAMAVAIFAAACKYVFAKETIHACRQELGAISLLFWIEVFITAILLPWAYLNGELATLLTAQRSGFEWCMLCSAAALGGFRFFCELLVLHYWSATSLSAANLTAHAVIIIVAISAFGTGSSPLQTAGLLLTMAASAAYALIKARREGPLLARKERVNPSFSSPPSSHSRPNA</sequence>
<accession>A0A7S3B0B8</accession>
<proteinExistence type="predicted"/>
<dbReference type="GO" id="GO:0016020">
    <property type="term" value="C:membrane"/>
    <property type="evidence" value="ECO:0007669"/>
    <property type="project" value="UniProtKB-SubCell"/>
</dbReference>
<feature type="transmembrane region" description="Helical" evidence="6">
    <location>
        <begin position="229"/>
        <end position="251"/>
    </location>
</feature>
<protein>
    <recommendedName>
        <fullName evidence="8">Sugar phosphate transporter domain-containing protein</fullName>
    </recommendedName>
</protein>
<dbReference type="InterPro" id="IPR050186">
    <property type="entry name" value="TPT_transporter"/>
</dbReference>
<keyword evidence="2 6" id="KW-0812">Transmembrane</keyword>
<feature type="transmembrane region" description="Helical" evidence="6">
    <location>
        <begin position="266"/>
        <end position="285"/>
    </location>
</feature>
<evidence type="ECO:0000256" key="1">
    <source>
        <dbReference type="ARBA" id="ARBA00004141"/>
    </source>
</evidence>
<evidence type="ECO:0000256" key="4">
    <source>
        <dbReference type="ARBA" id="ARBA00023136"/>
    </source>
</evidence>
<organism evidence="7">
    <name type="scientific">Haptolina ericina</name>
    <dbReference type="NCBI Taxonomy" id="156174"/>
    <lineage>
        <taxon>Eukaryota</taxon>
        <taxon>Haptista</taxon>
        <taxon>Haptophyta</taxon>
        <taxon>Prymnesiophyceae</taxon>
        <taxon>Prymnesiales</taxon>
        <taxon>Prymnesiaceae</taxon>
        <taxon>Haptolina</taxon>
    </lineage>
</organism>
<feature type="region of interest" description="Disordered" evidence="5">
    <location>
        <begin position="354"/>
        <end position="373"/>
    </location>
</feature>
<feature type="transmembrane region" description="Helical" evidence="6">
    <location>
        <begin position="137"/>
        <end position="155"/>
    </location>
</feature>
<feature type="transmembrane region" description="Helical" evidence="6">
    <location>
        <begin position="113"/>
        <end position="130"/>
    </location>
</feature>
<evidence type="ECO:0000256" key="3">
    <source>
        <dbReference type="ARBA" id="ARBA00022989"/>
    </source>
</evidence>